<accession>A0AAW5KLA1</accession>
<protein>
    <submittedName>
        <fullName evidence="2">WG repeat-containing protein</fullName>
    </submittedName>
</protein>
<name>A0AAW5KLA1_9FIRM</name>
<dbReference type="PROSITE" id="PS51257">
    <property type="entry name" value="PROKAR_LIPOPROTEIN"/>
    <property type="match status" value="1"/>
</dbReference>
<evidence type="ECO:0000313" key="3">
    <source>
        <dbReference type="Proteomes" id="UP001206236"/>
    </source>
</evidence>
<dbReference type="EMBL" id="JANGCN010000044">
    <property type="protein sequence ID" value="MCQ5154240.1"/>
    <property type="molecule type" value="Genomic_DNA"/>
</dbReference>
<evidence type="ECO:0000256" key="1">
    <source>
        <dbReference type="SAM" id="SignalP"/>
    </source>
</evidence>
<dbReference type="RefSeq" id="WP_117859526.1">
    <property type="nucleotide sequence ID" value="NZ_JAHABS010000042.1"/>
</dbReference>
<gene>
    <name evidence="2" type="ORF">NE632_13145</name>
</gene>
<comment type="caution">
    <text evidence="2">The sequence shown here is derived from an EMBL/GenBank/DDBJ whole genome shotgun (WGS) entry which is preliminary data.</text>
</comment>
<proteinExistence type="predicted"/>
<dbReference type="AlphaFoldDB" id="A0AAW5KLA1"/>
<dbReference type="Pfam" id="PF14903">
    <property type="entry name" value="WG_beta_rep"/>
    <property type="match status" value="1"/>
</dbReference>
<sequence>MKTKIICVLCCTVVAFLAATACGTSDGSTEKASSSNDVSSNETISVIDSELDNKLLENEKNVAGNGYIIINDENDYPAYVKDIRFFNNDHTKTLDFWGNQISEGNILGYTDALSPYRDENGNMGYVDLDGNIVIEPRFDNAYYFCNGTAEVSENGETFYIDINGEKTNNTKYQGYNGNIDNDSICGVFTGDYLVYINNNDNGEKTYGYADKNGNVTKFESCKLGSFLYGYAAVVESDGFGEVHIIDENFNTVADFKDDVLKNENSGFEITSDNIAFLKNEIDYMCGFNYILPGGYFVFQESVYNSGKMKIVKIAPELYVTK</sequence>
<dbReference type="Proteomes" id="UP001206236">
    <property type="component" value="Unassembled WGS sequence"/>
</dbReference>
<dbReference type="InterPro" id="IPR032774">
    <property type="entry name" value="WG_beta_rep"/>
</dbReference>
<feature type="chain" id="PRO_5043565953" evidence="1">
    <location>
        <begin position="22"/>
        <end position="321"/>
    </location>
</feature>
<keyword evidence="1" id="KW-0732">Signal</keyword>
<feature type="signal peptide" evidence="1">
    <location>
        <begin position="1"/>
        <end position="21"/>
    </location>
</feature>
<evidence type="ECO:0000313" key="2">
    <source>
        <dbReference type="EMBL" id="MCQ5154240.1"/>
    </source>
</evidence>
<reference evidence="2" key="1">
    <citation type="submission" date="2022-06" db="EMBL/GenBank/DDBJ databases">
        <title>Isolation of gut microbiota from human fecal samples.</title>
        <authorList>
            <person name="Pamer E.G."/>
            <person name="Barat B."/>
            <person name="Waligurski E."/>
            <person name="Medina S."/>
            <person name="Paddock L."/>
            <person name="Mostad J."/>
        </authorList>
    </citation>
    <scope>NUCLEOTIDE SEQUENCE</scope>
    <source>
        <strain evidence="2">DFI.5.57</strain>
    </source>
</reference>
<organism evidence="2 3">
    <name type="scientific">Ruminococcus bicirculans</name>
    <name type="common">ex Wegman et al. 2014</name>
    <dbReference type="NCBI Taxonomy" id="1160721"/>
    <lineage>
        <taxon>Bacteria</taxon>
        <taxon>Bacillati</taxon>
        <taxon>Bacillota</taxon>
        <taxon>Clostridia</taxon>
        <taxon>Eubacteriales</taxon>
        <taxon>Oscillospiraceae</taxon>
        <taxon>Ruminococcus</taxon>
    </lineage>
</organism>